<protein>
    <submittedName>
        <fullName evidence="1">Uncharacterized protein</fullName>
    </submittedName>
</protein>
<accession>A0A916ZD53</accession>
<reference evidence="1" key="1">
    <citation type="journal article" date="2014" name="Int. J. Syst. Evol. Microbiol.">
        <title>Complete genome sequence of Corynebacterium casei LMG S-19264T (=DSM 44701T), isolated from a smear-ripened cheese.</title>
        <authorList>
            <consortium name="US DOE Joint Genome Institute (JGI-PGF)"/>
            <person name="Walter F."/>
            <person name="Albersmeier A."/>
            <person name="Kalinowski J."/>
            <person name="Ruckert C."/>
        </authorList>
    </citation>
    <scope>NUCLEOTIDE SEQUENCE</scope>
    <source>
        <strain evidence="1">CGMCC 1.15367</strain>
    </source>
</reference>
<comment type="caution">
    <text evidence="1">The sequence shown here is derived from an EMBL/GenBank/DDBJ whole genome shotgun (WGS) entry which is preliminary data.</text>
</comment>
<dbReference type="RefSeq" id="WP_280515007.1">
    <property type="nucleotide sequence ID" value="NZ_BMIQ01000001.1"/>
</dbReference>
<dbReference type="Proteomes" id="UP000644699">
    <property type="component" value="Unassembled WGS sequence"/>
</dbReference>
<organism evidence="1 2">
    <name type="scientific">Aureimonas endophytica</name>
    <dbReference type="NCBI Taxonomy" id="2027858"/>
    <lineage>
        <taxon>Bacteria</taxon>
        <taxon>Pseudomonadati</taxon>
        <taxon>Pseudomonadota</taxon>
        <taxon>Alphaproteobacteria</taxon>
        <taxon>Hyphomicrobiales</taxon>
        <taxon>Aurantimonadaceae</taxon>
        <taxon>Aureimonas</taxon>
    </lineage>
</organism>
<sequence>MPPDTTKPSAVDLARVPAILLRRRMSDTSRVYALGQLQEL</sequence>
<proteinExistence type="predicted"/>
<reference evidence="1" key="2">
    <citation type="submission" date="2020-09" db="EMBL/GenBank/DDBJ databases">
        <authorList>
            <person name="Sun Q."/>
            <person name="Zhou Y."/>
        </authorList>
    </citation>
    <scope>NUCLEOTIDE SEQUENCE</scope>
    <source>
        <strain evidence="1">CGMCC 1.15367</strain>
    </source>
</reference>
<dbReference type="AlphaFoldDB" id="A0A916ZD53"/>
<evidence type="ECO:0000313" key="1">
    <source>
        <dbReference type="EMBL" id="GGD87909.1"/>
    </source>
</evidence>
<evidence type="ECO:0000313" key="2">
    <source>
        <dbReference type="Proteomes" id="UP000644699"/>
    </source>
</evidence>
<dbReference type="EMBL" id="BMIQ01000001">
    <property type="protein sequence ID" value="GGD87909.1"/>
    <property type="molecule type" value="Genomic_DNA"/>
</dbReference>
<keyword evidence="2" id="KW-1185">Reference proteome</keyword>
<name>A0A916ZD53_9HYPH</name>
<gene>
    <name evidence="1" type="ORF">GCM10011390_03340</name>
</gene>